<organism evidence="2 3">
    <name type="scientific">Mytilus edulis</name>
    <name type="common">Blue mussel</name>
    <dbReference type="NCBI Taxonomy" id="6550"/>
    <lineage>
        <taxon>Eukaryota</taxon>
        <taxon>Metazoa</taxon>
        <taxon>Spiralia</taxon>
        <taxon>Lophotrochozoa</taxon>
        <taxon>Mollusca</taxon>
        <taxon>Bivalvia</taxon>
        <taxon>Autobranchia</taxon>
        <taxon>Pteriomorphia</taxon>
        <taxon>Mytilida</taxon>
        <taxon>Mytiloidea</taxon>
        <taxon>Mytilidae</taxon>
        <taxon>Mytilinae</taxon>
        <taxon>Mytilus</taxon>
    </lineage>
</organism>
<evidence type="ECO:0000256" key="1">
    <source>
        <dbReference type="SAM" id="MobiDB-lite"/>
    </source>
</evidence>
<comment type="caution">
    <text evidence="2">The sequence shown here is derived from an EMBL/GenBank/DDBJ whole genome shotgun (WGS) entry which is preliminary data.</text>
</comment>
<sequence>MATNRRKEDCLDFSDAKRTRVTNLAQLTKLYKELEKNLISYENVEHAKQLYSKLCERFEQFKLAHLQCLDLCTQSEVIANLEIFSVYRESEKSHEEEIPEESDTVSIDSSLSSRSSVSSQSRFRSAKAKRLIAELKLRKLSEQHELERAQIEIKFRQQVFNQLSEMEEANIEESVWQAVEEDTDNTSGIVNIRNICKTVSQTLQSSVPASEKCINTNSLSGQTAATDKPKMNINNSTLGISAQSGFSDVSVSSIDSAFQRLASTLHEGFNLPKPELLTFNGTPLDYSKFIRNFETNIEGRISDNSLRLSYLIQYCRGSRSGNSCKTFALLDDGADKTLCDERLLQKLNIVSKPVTFEMSTVNSSGCTIHGQEVDLQVKAIDGNDEVSLKKVWSVKKLPISARSAAENVDIRKLPYLADIQIPSTDLTEVMLLIGTDSPNAHIPLEVRSGNENQPYAIRSRLGWAIRGPIEDMHASNVINDDRAREDKNCLSTNDTEAMKMTESVLYHPARRMPSPTHRSSKSMSNRRSRSRSAFASPGKAAKRARSKNPRRGKKRARSPSKKARKEETKGGPGERKPQQRSKWQREQQDIEIDDIVLVADDIQRG</sequence>
<feature type="compositionally biased region" description="Basic residues" evidence="1">
    <location>
        <begin position="518"/>
        <end position="530"/>
    </location>
</feature>
<proteinExistence type="predicted"/>
<evidence type="ECO:0000313" key="3">
    <source>
        <dbReference type="Proteomes" id="UP000683360"/>
    </source>
</evidence>
<reference evidence="2" key="1">
    <citation type="submission" date="2021-03" db="EMBL/GenBank/DDBJ databases">
        <authorList>
            <person name="Bekaert M."/>
        </authorList>
    </citation>
    <scope>NUCLEOTIDE SEQUENCE</scope>
</reference>
<name>A0A8S3SIG9_MYTED</name>
<feature type="compositionally biased region" description="Basic and acidic residues" evidence="1">
    <location>
        <begin position="564"/>
        <end position="588"/>
    </location>
</feature>
<dbReference type="EMBL" id="CAJPWZ010001663">
    <property type="protein sequence ID" value="CAG2220534.1"/>
    <property type="molecule type" value="Genomic_DNA"/>
</dbReference>
<dbReference type="OrthoDB" id="6283219at2759"/>
<evidence type="ECO:0000313" key="2">
    <source>
        <dbReference type="EMBL" id="CAG2220534.1"/>
    </source>
</evidence>
<gene>
    <name evidence="2" type="ORF">MEDL_33981</name>
</gene>
<dbReference type="AlphaFoldDB" id="A0A8S3SIG9"/>
<protein>
    <recommendedName>
        <fullName evidence="4">Peptidase A2 domain-containing protein</fullName>
    </recommendedName>
</protein>
<feature type="region of interest" description="Disordered" evidence="1">
    <location>
        <begin position="485"/>
        <end position="593"/>
    </location>
</feature>
<evidence type="ECO:0008006" key="4">
    <source>
        <dbReference type="Google" id="ProtNLM"/>
    </source>
</evidence>
<accession>A0A8S3SIG9</accession>
<dbReference type="Proteomes" id="UP000683360">
    <property type="component" value="Unassembled WGS sequence"/>
</dbReference>
<keyword evidence="3" id="KW-1185">Reference proteome</keyword>
<dbReference type="PANTHER" id="PTHR47331">
    <property type="entry name" value="PHD-TYPE DOMAIN-CONTAINING PROTEIN"/>
    <property type="match status" value="1"/>
</dbReference>
<feature type="compositionally biased region" description="Basic residues" evidence="1">
    <location>
        <begin position="540"/>
        <end position="563"/>
    </location>
</feature>